<evidence type="ECO:0000313" key="1">
    <source>
        <dbReference type="EMBL" id="MFD0287727.1"/>
    </source>
</evidence>
<organism evidence="1 2">
    <name type="scientific">Streptomyces lutosisoli</name>
    <dbReference type="NCBI Taxonomy" id="2665721"/>
    <lineage>
        <taxon>Bacteria</taxon>
        <taxon>Bacillati</taxon>
        <taxon>Actinomycetota</taxon>
        <taxon>Actinomycetes</taxon>
        <taxon>Kitasatosporales</taxon>
        <taxon>Streptomycetaceae</taxon>
        <taxon>Streptomyces</taxon>
    </lineage>
</organism>
<dbReference type="RefSeq" id="WP_381255988.1">
    <property type="nucleotide sequence ID" value="NZ_JBHTBI010000014.1"/>
</dbReference>
<sequence>MATTRHTCGGPVFGRLIAGCPRCDELRSGAEPVQFSDRTDDKPKTTKHTHQVVFGRRVTGCPRCAELDAGAAPVRWTYPSRREQDERRTAEISAHFAPGSPHSRGACGPVCTFGDW</sequence>
<protein>
    <submittedName>
        <fullName evidence="1">Uncharacterized protein</fullName>
    </submittedName>
</protein>
<reference evidence="2" key="1">
    <citation type="journal article" date="2019" name="Int. J. Syst. Evol. Microbiol.">
        <title>The Global Catalogue of Microorganisms (GCM) 10K type strain sequencing project: providing services to taxonomists for standard genome sequencing and annotation.</title>
        <authorList>
            <consortium name="The Broad Institute Genomics Platform"/>
            <consortium name="The Broad Institute Genome Sequencing Center for Infectious Disease"/>
            <person name="Wu L."/>
            <person name="Ma J."/>
        </authorList>
    </citation>
    <scope>NUCLEOTIDE SEQUENCE [LARGE SCALE GENOMIC DNA]</scope>
    <source>
        <strain evidence="2">CGMCC 4.7198</strain>
    </source>
</reference>
<gene>
    <name evidence="1" type="ORF">ACFQZP_40110</name>
</gene>
<dbReference type="Proteomes" id="UP001596957">
    <property type="component" value="Unassembled WGS sequence"/>
</dbReference>
<proteinExistence type="predicted"/>
<keyword evidence="2" id="KW-1185">Reference proteome</keyword>
<evidence type="ECO:0000313" key="2">
    <source>
        <dbReference type="Proteomes" id="UP001596957"/>
    </source>
</evidence>
<accession>A0ABW2VVQ6</accession>
<dbReference type="EMBL" id="JBHTEC010000004">
    <property type="protein sequence ID" value="MFD0287727.1"/>
    <property type="molecule type" value="Genomic_DNA"/>
</dbReference>
<name>A0ABW2VVQ6_9ACTN</name>
<comment type="caution">
    <text evidence="1">The sequence shown here is derived from an EMBL/GenBank/DDBJ whole genome shotgun (WGS) entry which is preliminary data.</text>
</comment>